<keyword evidence="2" id="KW-1185">Reference proteome</keyword>
<evidence type="ECO:0000313" key="1">
    <source>
        <dbReference type="EMBL" id="GGF77035.1"/>
    </source>
</evidence>
<gene>
    <name evidence="1" type="ORF">GCM10011402_32160</name>
</gene>
<dbReference type="RefSeq" id="WP_188716405.1">
    <property type="nucleotide sequence ID" value="NZ_BMIV01000015.1"/>
</dbReference>
<protein>
    <submittedName>
        <fullName evidence="1">Uncharacterized protein</fullName>
    </submittedName>
</protein>
<dbReference type="EMBL" id="BMIV01000015">
    <property type="protein sequence ID" value="GGF77035.1"/>
    <property type="molecule type" value="Genomic_DNA"/>
</dbReference>
<dbReference type="Proteomes" id="UP000640509">
    <property type="component" value="Unassembled WGS sequence"/>
</dbReference>
<organism evidence="1 2">
    <name type="scientific">Paracoccus acridae</name>
    <dbReference type="NCBI Taxonomy" id="1795310"/>
    <lineage>
        <taxon>Bacteria</taxon>
        <taxon>Pseudomonadati</taxon>
        <taxon>Pseudomonadota</taxon>
        <taxon>Alphaproteobacteria</taxon>
        <taxon>Rhodobacterales</taxon>
        <taxon>Paracoccaceae</taxon>
        <taxon>Paracoccus</taxon>
    </lineage>
</organism>
<accession>A0ABQ1VKY9</accession>
<sequence length="82" mass="9399">MTETKSLVLEHLHALLKRQDDMHADLREMRMCMRAMNGQLSSLDHLVSALVTATSASDGEIEHLKDRLDRIECHLDLTESQR</sequence>
<comment type="caution">
    <text evidence="1">The sequence shown here is derived from an EMBL/GenBank/DDBJ whole genome shotgun (WGS) entry which is preliminary data.</text>
</comment>
<reference evidence="2" key="1">
    <citation type="journal article" date="2019" name="Int. J. Syst. Evol. Microbiol.">
        <title>The Global Catalogue of Microorganisms (GCM) 10K type strain sequencing project: providing services to taxonomists for standard genome sequencing and annotation.</title>
        <authorList>
            <consortium name="The Broad Institute Genomics Platform"/>
            <consortium name="The Broad Institute Genome Sequencing Center for Infectious Disease"/>
            <person name="Wu L."/>
            <person name="Ma J."/>
        </authorList>
    </citation>
    <scope>NUCLEOTIDE SEQUENCE [LARGE SCALE GENOMIC DNA]</scope>
    <source>
        <strain evidence="2">CGMCC 1.15419</strain>
    </source>
</reference>
<evidence type="ECO:0000313" key="2">
    <source>
        <dbReference type="Proteomes" id="UP000640509"/>
    </source>
</evidence>
<proteinExistence type="predicted"/>
<name>A0ABQ1VKY9_9RHOB</name>